<keyword evidence="1" id="KW-1133">Transmembrane helix</keyword>
<sequence>MRVSDLIVGLLVLLGAAALYSAASTFPPIPGQQYGADVFPTLTAAGLAACGFILCAGAVRAGPFPLAQATWIREPGALPRALATIALTAAYLVLAPLLGFIPAASLVLAGLFLLVRVPLKVAVPVALATALLTWWAFAHGLRVPLPRGFIEGYL</sequence>
<evidence type="ECO:0000313" key="4">
    <source>
        <dbReference type="Proteomes" id="UP000269692"/>
    </source>
</evidence>
<comment type="caution">
    <text evidence="3">The sequence shown here is derived from an EMBL/GenBank/DDBJ whole genome shotgun (WGS) entry which is preliminary data.</text>
</comment>
<feature type="transmembrane region" description="Helical" evidence="1">
    <location>
        <begin position="82"/>
        <end position="115"/>
    </location>
</feature>
<evidence type="ECO:0000256" key="1">
    <source>
        <dbReference type="SAM" id="Phobius"/>
    </source>
</evidence>
<dbReference type="OrthoDB" id="6174504at2"/>
<gene>
    <name evidence="3" type="ORF">D9R14_01395</name>
</gene>
<keyword evidence="1" id="KW-0472">Membrane</keyword>
<evidence type="ECO:0000313" key="3">
    <source>
        <dbReference type="EMBL" id="RLP81681.1"/>
    </source>
</evidence>
<dbReference type="Proteomes" id="UP000269692">
    <property type="component" value="Unassembled WGS sequence"/>
</dbReference>
<dbReference type="RefSeq" id="WP_121621496.1">
    <property type="nucleotide sequence ID" value="NZ_JACIIW010000004.1"/>
</dbReference>
<keyword evidence="1" id="KW-0812">Transmembrane</keyword>
<evidence type="ECO:0000259" key="2">
    <source>
        <dbReference type="Pfam" id="PF07331"/>
    </source>
</evidence>
<organism evidence="3 4">
    <name type="scientific">Xanthobacter tagetidis</name>
    <dbReference type="NCBI Taxonomy" id="60216"/>
    <lineage>
        <taxon>Bacteria</taxon>
        <taxon>Pseudomonadati</taxon>
        <taxon>Pseudomonadota</taxon>
        <taxon>Alphaproteobacteria</taxon>
        <taxon>Hyphomicrobiales</taxon>
        <taxon>Xanthobacteraceae</taxon>
        <taxon>Xanthobacter</taxon>
    </lineage>
</organism>
<dbReference type="AlphaFoldDB" id="A0A3L7APX1"/>
<feature type="transmembrane region" description="Helical" evidence="1">
    <location>
        <begin position="121"/>
        <end position="138"/>
    </location>
</feature>
<accession>A0A3L7APX1</accession>
<reference evidence="3 4" key="1">
    <citation type="submission" date="2018-10" db="EMBL/GenBank/DDBJ databases">
        <title>Xanthobacter tagetidis genome sequencing and assembly.</title>
        <authorList>
            <person name="Maclea K.S."/>
            <person name="Goen A.E."/>
            <person name="Fatima S.A."/>
        </authorList>
    </citation>
    <scope>NUCLEOTIDE SEQUENCE [LARGE SCALE GENOMIC DNA]</scope>
    <source>
        <strain evidence="3 4">ATCC 700314</strain>
    </source>
</reference>
<protein>
    <submittedName>
        <fullName evidence="3">Tripartite tricarboxylate transporter TctB family protein</fullName>
    </submittedName>
</protein>
<feature type="domain" description="DUF1468" evidence="2">
    <location>
        <begin position="7"/>
        <end position="146"/>
    </location>
</feature>
<feature type="transmembrane region" description="Helical" evidence="1">
    <location>
        <begin position="39"/>
        <end position="61"/>
    </location>
</feature>
<keyword evidence="4" id="KW-1185">Reference proteome</keyword>
<dbReference type="Pfam" id="PF07331">
    <property type="entry name" value="TctB"/>
    <property type="match status" value="1"/>
</dbReference>
<name>A0A3L7APX1_9HYPH</name>
<dbReference type="InterPro" id="IPR009936">
    <property type="entry name" value="DUF1468"/>
</dbReference>
<dbReference type="EMBL" id="RCTF01000001">
    <property type="protein sequence ID" value="RLP81681.1"/>
    <property type="molecule type" value="Genomic_DNA"/>
</dbReference>
<proteinExistence type="predicted"/>